<dbReference type="RefSeq" id="XP_073556912.1">
    <property type="nucleotide sequence ID" value="XM_073704328.1"/>
</dbReference>
<dbReference type="Proteomes" id="UP001642720">
    <property type="component" value="Unassembled WGS sequence"/>
</dbReference>
<evidence type="ECO:0000256" key="1">
    <source>
        <dbReference type="SAM" id="MobiDB-lite"/>
    </source>
</evidence>
<keyword evidence="3" id="KW-1185">Reference proteome</keyword>
<accession>A0ABY2GYC3</accession>
<sequence>MVTSNPITDAPDDRTRPLLCSPSRYPNPHPSSQSPKSNLILRLQNPRLKNLDLLKRPVLRPRRHEPHPPHDAHAALDPPKDGVLPVEPGRGRERDEELRPVGVWPRVGHAEDARAGVLERRVDLVLELVAVDGGAAAAGARRVAALDHEVGDDAVEYRGVVVAALDEGGKVLGRFGGVLCVELEGDVALLI</sequence>
<gene>
    <name evidence="2" type="ORF">CCMA1212_007152</name>
</gene>
<feature type="region of interest" description="Disordered" evidence="1">
    <location>
        <begin position="1"/>
        <end position="44"/>
    </location>
</feature>
<feature type="compositionally biased region" description="Basic and acidic residues" evidence="1">
    <location>
        <begin position="66"/>
        <end position="80"/>
    </location>
</feature>
<feature type="region of interest" description="Disordered" evidence="1">
    <location>
        <begin position="61"/>
        <end position="97"/>
    </location>
</feature>
<proteinExistence type="predicted"/>
<evidence type="ECO:0000313" key="3">
    <source>
        <dbReference type="Proteomes" id="UP001642720"/>
    </source>
</evidence>
<reference evidence="2 3" key="1">
    <citation type="submission" date="2018-01" db="EMBL/GenBank/DDBJ databases">
        <title>Genome characterization of the sugarcane-associated fungus Trichoderma ghanense CCMA-1212 and their application in lignocelulose bioconversion.</title>
        <authorList>
            <person name="Steindorff A.S."/>
            <person name="Mendes T.D."/>
            <person name="Vilela E.S.D."/>
            <person name="Rodrigues D.S."/>
            <person name="Formighieri E.F."/>
            <person name="Melo I.S."/>
            <person name="Favaro L.C.L."/>
        </authorList>
    </citation>
    <scope>NUCLEOTIDE SEQUENCE [LARGE SCALE GENOMIC DNA]</scope>
    <source>
        <strain evidence="2 3">CCMA-1212</strain>
    </source>
</reference>
<dbReference type="GeneID" id="300578778"/>
<dbReference type="EMBL" id="PPTA01000010">
    <property type="protein sequence ID" value="TFB00711.1"/>
    <property type="molecule type" value="Genomic_DNA"/>
</dbReference>
<name>A0ABY2GYC3_9HYPO</name>
<evidence type="ECO:0000313" key="2">
    <source>
        <dbReference type="EMBL" id="TFB00711.1"/>
    </source>
</evidence>
<comment type="caution">
    <text evidence="2">The sequence shown here is derived from an EMBL/GenBank/DDBJ whole genome shotgun (WGS) entry which is preliminary data.</text>
</comment>
<protein>
    <submittedName>
        <fullName evidence="2">Uncharacterized protein</fullName>
    </submittedName>
</protein>
<organism evidence="2 3">
    <name type="scientific">Trichoderma ghanense</name>
    <dbReference type="NCBI Taxonomy" id="65468"/>
    <lineage>
        <taxon>Eukaryota</taxon>
        <taxon>Fungi</taxon>
        <taxon>Dikarya</taxon>
        <taxon>Ascomycota</taxon>
        <taxon>Pezizomycotina</taxon>
        <taxon>Sordariomycetes</taxon>
        <taxon>Hypocreomycetidae</taxon>
        <taxon>Hypocreales</taxon>
        <taxon>Hypocreaceae</taxon>
        <taxon>Trichoderma</taxon>
    </lineage>
</organism>